<dbReference type="GO" id="GO:0016884">
    <property type="term" value="F:carbon-nitrogen ligase activity, with glutamine as amido-N-donor"/>
    <property type="evidence" value="ECO:0007669"/>
    <property type="project" value="InterPro"/>
</dbReference>
<sequence length="161" mass="17436">MAETLEEQVKKATIESMKARDGERTTTLRMISAALKNKVIEKRAKSAEPVTEAEQQQVLAGMIKQRRDSIEQFTKGNRPELAAKEAVEIVLIEGFLPKALGEEELRGLVRAAIEVVAASSGQKPGAKEMGAVIKAVQARLAVEGLRAEGRVVSEMVKAELA</sequence>
<dbReference type="InterPro" id="IPR042184">
    <property type="entry name" value="YqeY/Aim41_N"/>
</dbReference>
<dbReference type="SUPFAM" id="SSF89095">
    <property type="entry name" value="GatB/YqeY motif"/>
    <property type="match status" value="1"/>
</dbReference>
<dbReference type="Gene3D" id="1.10.1510.10">
    <property type="entry name" value="Uncharacterised protein YqeY/AIM41 PF09424, N-terminal domain"/>
    <property type="match status" value="1"/>
</dbReference>
<dbReference type="PANTHER" id="PTHR28055:SF1">
    <property type="entry name" value="ALTERED INHERITANCE OF MITOCHONDRIA PROTEIN 41, MITOCHONDRIAL"/>
    <property type="match status" value="1"/>
</dbReference>
<dbReference type="InterPro" id="IPR023168">
    <property type="entry name" value="GatB_Yqey_C_2"/>
</dbReference>
<gene>
    <name evidence="1" type="ORF">CARN3_0348</name>
</gene>
<accession>E6PWW8</accession>
<dbReference type="PANTHER" id="PTHR28055">
    <property type="entry name" value="ALTERED INHERITANCE OF MITOCHONDRIA PROTEIN 41, MITOCHONDRIAL"/>
    <property type="match status" value="1"/>
</dbReference>
<reference evidence="1" key="1">
    <citation type="submission" date="2009-10" db="EMBL/GenBank/DDBJ databases">
        <title>Diversity of trophic interactions inside an arsenic-rich microbial ecosystem.</title>
        <authorList>
            <person name="Bertin P.N."/>
            <person name="Heinrich-Salmeron A."/>
            <person name="Pelletier E."/>
            <person name="Goulhen-Chollet F."/>
            <person name="Arsene-Ploetze F."/>
            <person name="Gallien S."/>
            <person name="Calteau A."/>
            <person name="Vallenet D."/>
            <person name="Casiot C."/>
            <person name="Chane-Woon-Ming B."/>
            <person name="Giloteaux L."/>
            <person name="Barakat M."/>
            <person name="Bonnefoy V."/>
            <person name="Bruneel O."/>
            <person name="Chandler M."/>
            <person name="Cleiss J."/>
            <person name="Duran R."/>
            <person name="Elbaz-Poulichet F."/>
            <person name="Fonknechten N."/>
            <person name="Lauga B."/>
            <person name="Mornico D."/>
            <person name="Ortet P."/>
            <person name="Schaeffer C."/>
            <person name="Siguier P."/>
            <person name="Alexander Thil Smith A."/>
            <person name="Van Dorsselaer A."/>
            <person name="Weissenbach J."/>
            <person name="Medigue C."/>
            <person name="Le Paslier D."/>
        </authorList>
    </citation>
    <scope>NUCLEOTIDE SEQUENCE</scope>
</reference>
<dbReference type="Pfam" id="PF09424">
    <property type="entry name" value="YqeY"/>
    <property type="match status" value="1"/>
</dbReference>
<evidence type="ECO:0000313" key="1">
    <source>
        <dbReference type="EMBL" id="CBH99427.1"/>
    </source>
</evidence>
<comment type="caution">
    <text evidence="1">The sequence shown here is derived from an EMBL/GenBank/DDBJ whole genome shotgun (WGS) entry which is preliminary data.</text>
</comment>
<dbReference type="InterPro" id="IPR003789">
    <property type="entry name" value="Asn/Gln_tRNA_amidoTrase-B-like"/>
</dbReference>
<dbReference type="AlphaFoldDB" id="E6PWW8"/>
<dbReference type="InterPro" id="IPR019004">
    <property type="entry name" value="YqeY/Aim41"/>
</dbReference>
<organism evidence="1">
    <name type="scientific">mine drainage metagenome</name>
    <dbReference type="NCBI Taxonomy" id="410659"/>
    <lineage>
        <taxon>unclassified sequences</taxon>
        <taxon>metagenomes</taxon>
        <taxon>ecological metagenomes</taxon>
    </lineage>
</organism>
<dbReference type="Gene3D" id="1.10.10.410">
    <property type="match status" value="1"/>
</dbReference>
<protein>
    <submittedName>
        <fullName evidence="1">GatB/Yqey</fullName>
    </submittedName>
</protein>
<dbReference type="EMBL" id="CABN01000015">
    <property type="protein sequence ID" value="CBH99427.1"/>
    <property type="molecule type" value="Genomic_DNA"/>
</dbReference>
<proteinExistence type="predicted"/>
<name>E6PWW8_9ZZZZ</name>